<evidence type="ECO:0000313" key="8">
    <source>
        <dbReference type="Proteomes" id="UP000295192"/>
    </source>
</evidence>
<dbReference type="GO" id="GO:0016251">
    <property type="term" value="F:RNA polymerase II general transcription initiation factor activity"/>
    <property type="evidence" value="ECO:0007669"/>
    <property type="project" value="TreeGrafter"/>
</dbReference>
<organism evidence="7 8">
    <name type="scientific">Drosophila navojoa</name>
    <name type="common">Fruit fly</name>
    <dbReference type="NCBI Taxonomy" id="7232"/>
    <lineage>
        <taxon>Eukaryota</taxon>
        <taxon>Metazoa</taxon>
        <taxon>Ecdysozoa</taxon>
        <taxon>Arthropoda</taxon>
        <taxon>Hexapoda</taxon>
        <taxon>Insecta</taxon>
        <taxon>Pterygota</taxon>
        <taxon>Neoptera</taxon>
        <taxon>Endopterygota</taxon>
        <taxon>Diptera</taxon>
        <taxon>Brachycera</taxon>
        <taxon>Muscomorpha</taxon>
        <taxon>Ephydroidea</taxon>
        <taxon>Drosophilidae</taxon>
        <taxon>Drosophila</taxon>
    </lineage>
</organism>
<evidence type="ECO:0000256" key="5">
    <source>
        <dbReference type="ARBA" id="ARBA00023242"/>
    </source>
</evidence>
<reference evidence="7 8" key="1">
    <citation type="journal article" date="2019" name="J. Hered.">
        <title>An Improved Genome Assembly for Drosophila navojoa, the Basal Species in the mojavensis Cluster.</title>
        <authorList>
            <person name="Vanderlinde T."/>
            <person name="Dupim E.G."/>
            <person name="Nazario-Yepiz N.O."/>
            <person name="Carvalho A.B."/>
        </authorList>
    </citation>
    <scope>NUCLEOTIDE SEQUENCE [LARGE SCALE GENOMIC DNA]</scope>
    <source>
        <strain evidence="7">Navoj_Jal97</strain>
        <tissue evidence="7">Whole organism</tissue>
    </source>
</reference>
<dbReference type="PANTHER" id="PTHR15138">
    <property type="entry name" value="TRANSCRIPTION INITIATION FACTOR TFIID SUBUNIT 4"/>
    <property type="match status" value="1"/>
</dbReference>
<keyword evidence="8" id="KW-1185">Reference proteome</keyword>
<evidence type="ECO:0000256" key="4">
    <source>
        <dbReference type="ARBA" id="ARBA00023163"/>
    </source>
</evidence>
<dbReference type="OMA" id="TMMFLND"/>
<dbReference type="InterPro" id="IPR045144">
    <property type="entry name" value="TAF4"/>
</dbReference>
<evidence type="ECO:0000256" key="2">
    <source>
        <dbReference type="ARBA" id="ARBA00006178"/>
    </source>
</evidence>
<comment type="subcellular location">
    <subcellularLocation>
        <location evidence="1">Nucleus</location>
    </subcellularLocation>
</comment>
<evidence type="ECO:0000256" key="3">
    <source>
        <dbReference type="ARBA" id="ARBA00023015"/>
    </source>
</evidence>
<evidence type="ECO:0000259" key="6">
    <source>
        <dbReference type="Pfam" id="PF05236"/>
    </source>
</evidence>
<sequence length="260" mass="29695">MSQHQPRAQNMSSKPIEVPMQPYAGRLLIIENLIVPDPSDDDKLSAGKKSFPGSKFSDMPRPSFFEPKVIEKTLFKYCAVEGVTKDFKDDIVNALLAAVETYVKHVIISAIELCEHRSGNSLFTDPRCVVKHDMRTTMMFLNEREVADYGCSDDDSAYGHRRRWIKLQRNRTNNSGENEMRLQSTNYTAMMALGARKPLRPTGPSAPGAQAAAGTVQPPPRPFTIRVKHMNVKDIIQFLEEERRYYKSKLLYDAYINYKW</sequence>
<dbReference type="Pfam" id="PF05236">
    <property type="entry name" value="TAF4"/>
    <property type="match status" value="1"/>
</dbReference>
<dbReference type="PANTHER" id="PTHR15138:SF14">
    <property type="entry name" value="TRANSCRIPTION INITIATION FACTOR TFIID SUBUNIT 4"/>
    <property type="match status" value="1"/>
</dbReference>
<dbReference type="GO" id="GO:0006367">
    <property type="term" value="P:transcription initiation at RNA polymerase II promoter"/>
    <property type="evidence" value="ECO:0007669"/>
    <property type="project" value="TreeGrafter"/>
</dbReference>
<protein>
    <recommendedName>
        <fullName evidence="6">Transcription initiation factor TFIID component TAF4 C-terminal domain-containing protein</fullName>
    </recommendedName>
</protein>
<dbReference type="GO" id="GO:0003677">
    <property type="term" value="F:DNA binding"/>
    <property type="evidence" value="ECO:0007669"/>
    <property type="project" value="TreeGrafter"/>
</dbReference>
<dbReference type="GO" id="GO:0005669">
    <property type="term" value="C:transcription factor TFIID complex"/>
    <property type="evidence" value="ECO:0007669"/>
    <property type="project" value="InterPro"/>
</dbReference>
<comment type="caution">
    <text evidence="7">The sequence shown here is derived from an EMBL/GenBank/DDBJ whole genome shotgun (WGS) entry which is preliminary data.</text>
</comment>
<name>A0A484BM02_DRONA</name>
<evidence type="ECO:0000313" key="7">
    <source>
        <dbReference type="EMBL" id="TDG49768.1"/>
    </source>
</evidence>
<accession>A0A484BM02</accession>
<comment type="similarity">
    <text evidence="2">Belongs to the TAF4 family.</text>
</comment>
<dbReference type="InterPro" id="IPR007900">
    <property type="entry name" value="TAF4_C"/>
</dbReference>
<keyword evidence="3" id="KW-0805">Transcription regulation</keyword>
<proteinExistence type="inferred from homology"/>
<feature type="domain" description="Transcription initiation factor TFIID component TAF4 C-terminal" evidence="6">
    <location>
        <begin position="53"/>
        <end position="253"/>
    </location>
</feature>
<gene>
    <name evidence="7" type="ORF">AWZ03_003756</name>
</gene>
<dbReference type="EMBL" id="LSRL02000020">
    <property type="protein sequence ID" value="TDG49768.1"/>
    <property type="molecule type" value="Genomic_DNA"/>
</dbReference>
<dbReference type="AlphaFoldDB" id="A0A484BM02"/>
<keyword evidence="4" id="KW-0804">Transcription</keyword>
<keyword evidence="5" id="KW-0539">Nucleus</keyword>
<dbReference type="Proteomes" id="UP000295192">
    <property type="component" value="Unassembled WGS sequence"/>
</dbReference>
<dbReference type="OrthoDB" id="7844608at2759"/>
<evidence type="ECO:0000256" key="1">
    <source>
        <dbReference type="ARBA" id="ARBA00004123"/>
    </source>
</evidence>
<dbReference type="STRING" id="7232.A0A484BM02"/>